<evidence type="ECO:0000256" key="4">
    <source>
        <dbReference type="ARBA" id="ARBA00023125"/>
    </source>
</evidence>
<dbReference type="FunFam" id="2.40.330.10:FF:000001">
    <property type="entry name" value="Auxin response factor"/>
    <property type="match status" value="1"/>
</dbReference>
<dbReference type="SMART" id="SM01019">
    <property type="entry name" value="B3"/>
    <property type="match status" value="1"/>
</dbReference>
<dbReference type="PANTHER" id="PTHR31384:SF1">
    <property type="entry name" value="AUXIN RESPONSE FACTOR 9"/>
    <property type="match status" value="1"/>
</dbReference>
<evidence type="ECO:0000256" key="1">
    <source>
        <dbReference type="ARBA" id="ARBA00004123"/>
    </source>
</evidence>
<sequence length="776" mass="85870">MDFFRQRLAASGTSNSEGATPARIPPFFLSGGSGMPYNANNTNNDSRGDLFQELWQACAGSLVYVPQENERVWYFPQGHMEQVAASTQQKKCQQLPNSGLAPQILCRVVNRVLSAEIETDEVYAQISLLPEAPESLNMTENNDKEDAAPPQPKSSTRLFIKILTASDTSTHGGFSVLRKHAEECLPPLDMTQDPPTQNLVAKDLHDHEWNFRHTYRGHPRRHLLTTGWSVFVSQKKLLAGDAVIFLRGENNELRVGIRRAKRQQMAPQAVMSSQSMHMGVVATASHALGTRTMFTVFFKPRISHSAFLVPLEKFAKAMSVSLSVGMRFKMHFETEDASDRSFTGTIMAMEDMDGLNWVNSKWRSLKVNWDEINNERPDRVSPWEIELCTSSANVSPALPTVRSKRQRPSPSTSTLISELSESGPGTYSSVVLQGQEPRDMGMSSFWRSPSQGNSIVQDTHHLHHQQHHQQLDCASGPASVQFSGNRTAFYAPFASPSEVEQKSSVASSSIHSGIAYGISQSHGVNHKHSWPASSDDIPPSWLISSQPPWASSSREESAFVTGHTLRPPPVQRPTPAHLPSLYPSIPPKQDTLVTIPATPTPPTPLPVAESGVRLFGISLTEKPNVKNPKDQDVASVSSEAETFRSEQQPHAQVLETEFPTPVKLEAISEQEKLDHSALEARSTHSTRSCVKVIKKGSMVGRGIDLTRFDGYEGLLEELESMFNMKGELTNPEKGWQVAYSDREGDTMQVGDDPWPEFCGMVKKLYILSPEEMHGAG</sequence>
<reference evidence="12" key="1">
    <citation type="submission" date="2016-08" db="EMBL/GenBank/DDBJ databases">
        <title>ARF genes in ferns.</title>
        <authorList>
            <person name="Li G.-S."/>
        </authorList>
    </citation>
    <scope>NUCLEOTIDE SEQUENCE</scope>
    <source>
        <strain evidence="12">PnARF2d</strain>
    </source>
</reference>
<evidence type="ECO:0000256" key="9">
    <source>
        <dbReference type="SAM" id="MobiDB-lite"/>
    </source>
</evidence>
<evidence type="ECO:0000256" key="3">
    <source>
        <dbReference type="ARBA" id="ARBA00023015"/>
    </source>
</evidence>
<dbReference type="FunFam" id="2.30.30.1040:FF:000001">
    <property type="entry name" value="Auxin response factor"/>
    <property type="match status" value="1"/>
</dbReference>
<dbReference type="PROSITE" id="PS51745">
    <property type="entry name" value="PB1"/>
    <property type="match status" value="1"/>
</dbReference>
<keyword evidence="3 8" id="KW-0805">Transcription regulation</keyword>
<evidence type="ECO:0000256" key="8">
    <source>
        <dbReference type="RuleBase" id="RU004561"/>
    </source>
</evidence>
<feature type="compositionally biased region" description="Low complexity" evidence="9">
    <location>
        <begin position="408"/>
        <end position="422"/>
    </location>
</feature>
<dbReference type="SUPFAM" id="SSF101936">
    <property type="entry name" value="DNA-binding pseudobarrel domain"/>
    <property type="match status" value="1"/>
</dbReference>
<dbReference type="InterPro" id="IPR003340">
    <property type="entry name" value="B3_DNA-bd"/>
</dbReference>
<dbReference type="PANTHER" id="PTHR31384">
    <property type="entry name" value="AUXIN RESPONSE FACTOR 4-RELATED"/>
    <property type="match status" value="1"/>
</dbReference>
<gene>
    <name evidence="12" type="primary">ARF2</name>
</gene>
<dbReference type="GO" id="GO:0006355">
    <property type="term" value="P:regulation of DNA-templated transcription"/>
    <property type="evidence" value="ECO:0007669"/>
    <property type="project" value="InterPro"/>
</dbReference>
<comment type="similarity">
    <text evidence="2 8">Belongs to the ARF family.</text>
</comment>
<comment type="subcellular location">
    <subcellularLocation>
        <location evidence="1 8">Nucleus</location>
    </subcellularLocation>
</comment>
<dbReference type="InterPro" id="IPR010525">
    <property type="entry name" value="ARF_dom"/>
</dbReference>
<evidence type="ECO:0000256" key="5">
    <source>
        <dbReference type="ARBA" id="ARBA00023163"/>
    </source>
</evidence>
<dbReference type="Pfam" id="PF02309">
    <property type="entry name" value="AUX_IAA"/>
    <property type="match status" value="1"/>
</dbReference>
<dbReference type="CDD" id="cd10017">
    <property type="entry name" value="B3_DNA"/>
    <property type="match status" value="1"/>
</dbReference>
<organism evidence="12">
    <name type="scientific">Thelypteris nipponica</name>
    <dbReference type="NCBI Taxonomy" id="2925009"/>
    <lineage>
        <taxon>Eukaryota</taxon>
        <taxon>Viridiplantae</taxon>
        <taxon>Streptophyta</taxon>
        <taxon>Embryophyta</taxon>
        <taxon>Tracheophyta</taxon>
        <taxon>Polypodiopsida</taxon>
        <taxon>Polypodiidae</taxon>
        <taxon>Polypodiales</taxon>
        <taxon>Aspleniineae</taxon>
        <taxon>Thelypteridaceae</taxon>
        <taxon>Thelypteridoideae</taxon>
        <taxon>Thelypteris</taxon>
    </lineage>
</organism>
<dbReference type="InterPro" id="IPR044835">
    <property type="entry name" value="ARF_plant"/>
</dbReference>
<evidence type="ECO:0000259" key="11">
    <source>
        <dbReference type="PROSITE" id="PS51745"/>
    </source>
</evidence>
<evidence type="ECO:0000256" key="6">
    <source>
        <dbReference type="ARBA" id="ARBA00023242"/>
    </source>
</evidence>
<feature type="region of interest" description="Disordered" evidence="9">
    <location>
        <begin position="397"/>
        <end position="427"/>
    </location>
</feature>
<dbReference type="InterPro" id="IPR015300">
    <property type="entry name" value="DNA-bd_pseudobarrel_sf"/>
</dbReference>
<keyword evidence="4 8" id="KW-0238">DNA-binding</keyword>
<dbReference type="Pfam" id="PF06507">
    <property type="entry name" value="ARF_AD"/>
    <property type="match status" value="1"/>
</dbReference>
<dbReference type="PROSITE" id="PS50863">
    <property type="entry name" value="B3"/>
    <property type="match status" value="1"/>
</dbReference>
<dbReference type="GO" id="GO:0005634">
    <property type="term" value="C:nucleus"/>
    <property type="evidence" value="ECO:0007669"/>
    <property type="project" value="UniProtKB-SubCell"/>
</dbReference>
<keyword evidence="5 8" id="KW-0804">Transcription</keyword>
<evidence type="ECO:0000259" key="10">
    <source>
        <dbReference type="PROSITE" id="PS50863"/>
    </source>
</evidence>
<proteinExistence type="evidence at transcript level"/>
<dbReference type="Gene3D" id="2.40.330.10">
    <property type="entry name" value="DNA-binding pseudobarrel domain"/>
    <property type="match status" value="1"/>
</dbReference>
<protein>
    <recommendedName>
        <fullName evidence="8">Auxin response factor</fullName>
    </recommendedName>
</protein>
<feature type="domain" description="TF-B3" evidence="10">
    <location>
        <begin position="159"/>
        <end position="261"/>
    </location>
</feature>
<dbReference type="Gene3D" id="3.10.20.90">
    <property type="entry name" value="Phosphatidylinositol 3-kinase Catalytic Subunit, Chain A, domain 1"/>
    <property type="match status" value="1"/>
</dbReference>
<dbReference type="AlphaFoldDB" id="A0A1X9T671"/>
<dbReference type="InterPro" id="IPR053793">
    <property type="entry name" value="PB1-like"/>
</dbReference>
<dbReference type="GO" id="GO:0003677">
    <property type="term" value="F:DNA binding"/>
    <property type="evidence" value="ECO:0007669"/>
    <property type="project" value="UniProtKB-KW"/>
</dbReference>
<dbReference type="SUPFAM" id="SSF54277">
    <property type="entry name" value="CAD &amp; PB1 domains"/>
    <property type="match status" value="1"/>
</dbReference>
<keyword evidence="6 8" id="KW-0539">Nucleus</keyword>
<comment type="subunit">
    <text evidence="8">Homodimers and heterodimers.</text>
</comment>
<evidence type="ECO:0000256" key="2">
    <source>
        <dbReference type="ARBA" id="ARBA00007853"/>
    </source>
</evidence>
<evidence type="ECO:0000256" key="7">
    <source>
        <dbReference type="ARBA" id="ARBA00023294"/>
    </source>
</evidence>
<name>A0A1X9T671_9MONI</name>
<dbReference type="Gene3D" id="2.30.30.1040">
    <property type="match status" value="1"/>
</dbReference>
<comment type="function">
    <text evidence="8">Auxin response factors (ARFs) are transcriptional factors that bind specifically to the DNA sequence 5'-TGTCTC-3' found in the auxin-responsive promoter elements (AuxREs).</text>
</comment>
<dbReference type="EMBL" id="KX784828">
    <property type="protein sequence ID" value="ARR29275.1"/>
    <property type="molecule type" value="mRNA"/>
</dbReference>
<accession>A0A1X9T671</accession>
<dbReference type="GO" id="GO:0009734">
    <property type="term" value="P:auxin-activated signaling pathway"/>
    <property type="evidence" value="ECO:0007669"/>
    <property type="project" value="UniProtKB-KW"/>
</dbReference>
<dbReference type="InterPro" id="IPR033389">
    <property type="entry name" value="AUX/IAA_dom"/>
</dbReference>
<dbReference type="Pfam" id="PF02362">
    <property type="entry name" value="B3"/>
    <property type="match status" value="1"/>
</dbReference>
<feature type="domain" description="PB1" evidence="11">
    <location>
        <begin position="687"/>
        <end position="771"/>
    </location>
</feature>
<evidence type="ECO:0000313" key="12">
    <source>
        <dbReference type="EMBL" id="ARR29275.1"/>
    </source>
</evidence>
<keyword evidence="7 8" id="KW-0927">Auxin signaling pathway</keyword>